<dbReference type="InterPro" id="IPR050172">
    <property type="entry name" value="SsuD_RutA_monooxygenase"/>
</dbReference>
<evidence type="ECO:0000259" key="6">
    <source>
        <dbReference type="Pfam" id="PF00296"/>
    </source>
</evidence>
<evidence type="ECO:0000256" key="4">
    <source>
        <dbReference type="ARBA" id="ARBA00023033"/>
    </source>
</evidence>
<dbReference type="PANTHER" id="PTHR42847">
    <property type="entry name" value="ALKANESULFONATE MONOOXYGENASE"/>
    <property type="match status" value="1"/>
</dbReference>
<dbReference type="Gene3D" id="3.20.20.30">
    <property type="entry name" value="Luciferase-like domain"/>
    <property type="match status" value="1"/>
</dbReference>
<keyword evidence="3" id="KW-0560">Oxidoreductase</keyword>
<dbReference type="EMBL" id="JBHMBC010000039">
    <property type="protein sequence ID" value="MFB9821972.1"/>
    <property type="molecule type" value="Genomic_DNA"/>
</dbReference>
<gene>
    <name evidence="7" type="ORF">ACFFP1_21080</name>
</gene>
<sequence length="397" mass="44917">MVRKKIELTDEPVDPGGQPETRTGEPLELGFFAWNIRGGMTMSKATLRNNDRERDFWKWPNSRRLVEQAEAIGFDYQVPFGRWVGSGGETDFNGAALDFLASAAATAPITSRMGLFSTCHITFKFHPLHIAKFGATIDHISNGRWGLNIVSGYQAQEMAAFGLDPISHDEAYEMAEEFTVLMKYLWTEPEPFDFEGKYYQSYGAVVEPRPTRRPRPVLMNAGMSTRGLTFGARNVDWIFTLAADLEGYRAKVDEAHSLAGKYNRSIRAATMSWVLPEATDELAQEKFEELRSEIDREALLGYARQLKGVDRWKDQESQELDDDPYAGLGREFYESYSLGFTSPQLVGSPETIAEKMRALHQEAGLESLLLCFEDPQKGLHTMEDDILPILRKMGLRR</sequence>
<dbReference type="InterPro" id="IPR036661">
    <property type="entry name" value="Luciferase-like_sf"/>
</dbReference>
<comment type="caution">
    <text evidence="7">The sequence shown here is derived from an EMBL/GenBank/DDBJ whole genome shotgun (WGS) entry which is preliminary data.</text>
</comment>
<protein>
    <submittedName>
        <fullName evidence="7">LLM class flavin-dependent oxidoreductase</fullName>
    </submittedName>
</protein>
<keyword evidence="4" id="KW-0503">Monooxygenase</keyword>
<evidence type="ECO:0000256" key="3">
    <source>
        <dbReference type="ARBA" id="ARBA00023002"/>
    </source>
</evidence>
<keyword evidence="1" id="KW-0285">Flavoprotein</keyword>
<dbReference type="SUPFAM" id="SSF51679">
    <property type="entry name" value="Bacterial luciferase-like"/>
    <property type="match status" value="1"/>
</dbReference>
<evidence type="ECO:0000256" key="1">
    <source>
        <dbReference type="ARBA" id="ARBA00022630"/>
    </source>
</evidence>
<evidence type="ECO:0000313" key="8">
    <source>
        <dbReference type="Proteomes" id="UP001589702"/>
    </source>
</evidence>
<dbReference type="Proteomes" id="UP001589702">
    <property type="component" value="Unassembled WGS sequence"/>
</dbReference>
<keyword evidence="2" id="KW-0288">FMN</keyword>
<feature type="domain" description="Luciferase-like" evidence="6">
    <location>
        <begin position="58"/>
        <end position="364"/>
    </location>
</feature>
<dbReference type="InterPro" id="IPR011251">
    <property type="entry name" value="Luciferase-like_dom"/>
</dbReference>
<feature type="region of interest" description="Disordered" evidence="5">
    <location>
        <begin position="1"/>
        <end position="24"/>
    </location>
</feature>
<evidence type="ECO:0000256" key="2">
    <source>
        <dbReference type="ARBA" id="ARBA00022643"/>
    </source>
</evidence>
<proteinExistence type="predicted"/>
<evidence type="ECO:0000256" key="5">
    <source>
        <dbReference type="SAM" id="MobiDB-lite"/>
    </source>
</evidence>
<evidence type="ECO:0000313" key="7">
    <source>
        <dbReference type="EMBL" id="MFB9821972.1"/>
    </source>
</evidence>
<keyword evidence="8" id="KW-1185">Reference proteome</keyword>
<dbReference type="RefSeq" id="WP_234750320.1">
    <property type="nucleotide sequence ID" value="NZ_BAAAWN010000001.1"/>
</dbReference>
<dbReference type="PANTHER" id="PTHR42847:SF4">
    <property type="entry name" value="ALKANESULFONATE MONOOXYGENASE-RELATED"/>
    <property type="match status" value="1"/>
</dbReference>
<accession>A0ABV5Y4P6</accession>
<organism evidence="7 8">
    <name type="scientific">Arthrobacter ramosus</name>
    <dbReference type="NCBI Taxonomy" id="1672"/>
    <lineage>
        <taxon>Bacteria</taxon>
        <taxon>Bacillati</taxon>
        <taxon>Actinomycetota</taxon>
        <taxon>Actinomycetes</taxon>
        <taxon>Micrococcales</taxon>
        <taxon>Micrococcaceae</taxon>
        <taxon>Arthrobacter</taxon>
    </lineage>
</organism>
<dbReference type="Pfam" id="PF00296">
    <property type="entry name" value="Bac_luciferase"/>
    <property type="match status" value="1"/>
</dbReference>
<name>A0ABV5Y4P6_ARTRM</name>
<reference evidence="7 8" key="1">
    <citation type="submission" date="2024-09" db="EMBL/GenBank/DDBJ databases">
        <authorList>
            <person name="Sun Q."/>
            <person name="Mori K."/>
        </authorList>
    </citation>
    <scope>NUCLEOTIDE SEQUENCE [LARGE SCALE GENOMIC DNA]</scope>
    <source>
        <strain evidence="7 8">JCM 1334</strain>
    </source>
</reference>